<dbReference type="PROSITE" id="PS00344">
    <property type="entry name" value="GATA_ZN_FINGER_1"/>
    <property type="match status" value="1"/>
</dbReference>
<dbReference type="Pfam" id="PF00320">
    <property type="entry name" value="GATA"/>
    <property type="match status" value="1"/>
</dbReference>
<keyword evidence="2" id="KW-0479">Metal-binding</keyword>
<dbReference type="GeneID" id="106807185"/>
<keyword evidence="3 8" id="KW-0863">Zinc-finger</keyword>
<feature type="region of interest" description="Disordered" evidence="9">
    <location>
        <begin position="302"/>
        <end position="336"/>
    </location>
</feature>
<feature type="compositionally biased region" description="Low complexity" evidence="9">
    <location>
        <begin position="64"/>
        <end position="75"/>
    </location>
</feature>
<feature type="compositionally biased region" description="Basic residues" evidence="9">
    <location>
        <begin position="439"/>
        <end position="448"/>
    </location>
</feature>
<keyword evidence="6" id="KW-0804">Transcription</keyword>
<dbReference type="RefSeq" id="XP_014664963.1">
    <property type="nucleotide sequence ID" value="XM_014809477.1"/>
</dbReference>
<dbReference type="RefSeq" id="XP_014664947.1">
    <property type="nucleotide sequence ID" value="XM_014809461.1"/>
</dbReference>
<feature type="compositionally biased region" description="Polar residues" evidence="9">
    <location>
        <begin position="24"/>
        <end position="37"/>
    </location>
</feature>
<keyword evidence="11" id="KW-1185">Reference proteome</keyword>
<feature type="region of interest" description="Disordered" evidence="9">
    <location>
        <begin position="539"/>
        <end position="558"/>
    </location>
</feature>
<evidence type="ECO:0000259" key="10">
    <source>
        <dbReference type="PROSITE" id="PS50114"/>
    </source>
</evidence>
<dbReference type="PRINTS" id="PR00619">
    <property type="entry name" value="GATAZNFINGER"/>
</dbReference>
<evidence type="ECO:0000256" key="3">
    <source>
        <dbReference type="ARBA" id="ARBA00022771"/>
    </source>
</evidence>
<comment type="subcellular location">
    <subcellularLocation>
        <location evidence="1">Nucleus</location>
    </subcellularLocation>
</comment>
<evidence type="ECO:0000256" key="7">
    <source>
        <dbReference type="ARBA" id="ARBA00023242"/>
    </source>
</evidence>
<keyword evidence="7" id="KW-0539">Nucleus</keyword>
<evidence type="ECO:0000313" key="13">
    <source>
        <dbReference type="RefSeq" id="XP_014664955.1"/>
    </source>
</evidence>
<dbReference type="RefSeq" id="XP_014664955.1">
    <property type="nucleotide sequence ID" value="XM_014809469.1"/>
</dbReference>
<gene>
    <name evidence="12 13 14" type="primary">LOC106807185</name>
</gene>
<proteinExistence type="predicted"/>
<feature type="compositionally biased region" description="Low complexity" evidence="9">
    <location>
        <begin position="83"/>
        <end position="94"/>
    </location>
</feature>
<dbReference type="InterPro" id="IPR013088">
    <property type="entry name" value="Znf_NHR/GATA"/>
</dbReference>
<feature type="region of interest" description="Disordered" evidence="9">
    <location>
        <begin position="563"/>
        <end position="592"/>
    </location>
</feature>
<evidence type="ECO:0000256" key="1">
    <source>
        <dbReference type="ARBA" id="ARBA00004123"/>
    </source>
</evidence>
<evidence type="ECO:0000313" key="11">
    <source>
        <dbReference type="Proteomes" id="UP000695022"/>
    </source>
</evidence>
<dbReference type="PANTHER" id="PTHR10071">
    <property type="entry name" value="TRANSCRIPTION FACTOR GATA FAMILY MEMBER"/>
    <property type="match status" value="1"/>
</dbReference>
<dbReference type="SMART" id="SM00401">
    <property type="entry name" value="ZnF_GATA"/>
    <property type="match status" value="1"/>
</dbReference>
<feature type="region of interest" description="Disordered" evidence="9">
    <location>
        <begin position="1"/>
        <end position="94"/>
    </location>
</feature>
<dbReference type="CDD" id="cd00202">
    <property type="entry name" value="ZnF_GATA"/>
    <property type="match status" value="1"/>
</dbReference>
<feature type="domain" description="GATA-type" evidence="10">
    <location>
        <begin position="387"/>
        <end position="440"/>
    </location>
</feature>
<dbReference type="SUPFAM" id="SSF57716">
    <property type="entry name" value="Glucocorticoid receptor-like (DNA-binding domain)"/>
    <property type="match status" value="1"/>
</dbReference>
<protein>
    <submittedName>
        <fullName evidence="12 13">Transcription factor GATA-4-like isoform X1</fullName>
    </submittedName>
</protein>
<dbReference type="InterPro" id="IPR039355">
    <property type="entry name" value="Transcription_factor_GATA"/>
</dbReference>
<evidence type="ECO:0000256" key="4">
    <source>
        <dbReference type="ARBA" id="ARBA00022833"/>
    </source>
</evidence>
<evidence type="ECO:0000256" key="5">
    <source>
        <dbReference type="ARBA" id="ARBA00023015"/>
    </source>
</evidence>
<dbReference type="PROSITE" id="PS50114">
    <property type="entry name" value="GATA_ZN_FINGER_2"/>
    <property type="match status" value="1"/>
</dbReference>
<evidence type="ECO:0000256" key="6">
    <source>
        <dbReference type="ARBA" id="ARBA00023163"/>
    </source>
</evidence>
<organism evidence="11 14">
    <name type="scientific">Priapulus caudatus</name>
    <name type="common">Priapulid worm</name>
    <dbReference type="NCBI Taxonomy" id="37621"/>
    <lineage>
        <taxon>Eukaryota</taxon>
        <taxon>Metazoa</taxon>
        <taxon>Ecdysozoa</taxon>
        <taxon>Scalidophora</taxon>
        <taxon>Priapulida</taxon>
        <taxon>Priapulimorpha</taxon>
        <taxon>Priapulimorphida</taxon>
        <taxon>Priapulidae</taxon>
        <taxon>Priapulus</taxon>
    </lineage>
</organism>
<evidence type="ECO:0000256" key="9">
    <source>
        <dbReference type="SAM" id="MobiDB-lite"/>
    </source>
</evidence>
<feature type="region of interest" description="Disordered" evidence="9">
    <location>
        <begin position="435"/>
        <end position="457"/>
    </location>
</feature>
<name>A0ABM1DYE2_PRICU</name>
<evidence type="ECO:0000313" key="12">
    <source>
        <dbReference type="RefSeq" id="XP_014664947.1"/>
    </source>
</evidence>
<keyword evidence="5" id="KW-0805">Transcription regulation</keyword>
<sequence>MEQQEWREKPRVFKSEEGSEVPASESSIDNNNTLTSPRHSKPFSSAGLHVVGAPLFSSSQPHESSTTTTSSRGSSSSGGAGGRAMSTAVADASSSHAVASAHHLAPLPPPQGQLLPTEDVEHFFDYLEKPSAATYGGTTYHGARAREIMFQNVSMQSPVVGAGQPYQDTPSSVYMHAANNPVYVPTSRPLLPMQYSVNGGGHAGQANTVWYQQPQDAVASYSVGQSHHPVSPRVGFPPSPPIGSPGALDTSYGSTRQRTANGLAYGYVTHDAMSAAAGWPTLDSGLRVNAMMGGGPPGLPRQAPGMPNGTGQGHYERTPISSSSHDYGGRLLPEGRRNASRGAMFDTSMARDGTASLYVSWPRLPQVQRMNGAPCPRINLRLQSASRRVGLSCANCNTTTTTLWRRNNEGEPVCNACGLYYKLHNIARPLAMKKEGIQTRKRKPKTANKKTANSNAESTKSLVMSNTSTIQEDIKPVMTQSESFGPPPLPPPPHISSLIDIKPMYSQKALDVHNNPYAHALSTSHIGLASTRGMAIPGNMDHSLHHGSAESVPVINPSSLHSPVTNVYSNATSSSPNQASMDDMGRPKTTTS</sequence>
<evidence type="ECO:0000256" key="8">
    <source>
        <dbReference type="PROSITE-ProRule" id="PRU00094"/>
    </source>
</evidence>
<dbReference type="Gene3D" id="3.30.50.10">
    <property type="entry name" value="Erythroid Transcription Factor GATA-1, subunit A"/>
    <property type="match status" value="1"/>
</dbReference>
<feature type="compositionally biased region" description="Basic and acidic residues" evidence="9">
    <location>
        <begin position="1"/>
        <end position="17"/>
    </location>
</feature>
<evidence type="ECO:0000256" key="2">
    <source>
        <dbReference type="ARBA" id="ARBA00022723"/>
    </source>
</evidence>
<dbReference type="Proteomes" id="UP000695022">
    <property type="component" value="Unplaced"/>
</dbReference>
<keyword evidence="4" id="KW-0862">Zinc</keyword>
<reference evidence="12 13" key="1">
    <citation type="submission" date="2025-05" db="UniProtKB">
        <authorList>
            <consortium name="RefSeq"/>
        </authorList>
    </citation>
    <scope>IDENTIFICATION</scope>
</reference>
<dbReference type="InterPro" id="IPR000679">
    <property type="entry name" value="Znf_GATA"/>
</dbReference>
<accession>A0ABM1DYE2</accession>
<dbReference type="PANTHER" id="PTHR10071:SF337">
    <property type="entry name" value="GATA-BINDING FACTOR A"/>
    <property type="match status" value="1"/>
</dbReference>
<evidence type="ECO:0000313" key="14">
    <source>
        <dbReference type="RefSeq" id="XP_014664963.1"/>
    </source>
</evidence>
<feature type="compositionally biased region" description="Polar residues" evidence="9">
    <location>
        <begin position="563"/>
        <end position="580"/>
    </location>
</feature>